<keyword evidence="3" id="KW-1185">Reference proteome</keyword>
<dbReference type="Proteomes" id="UP001321804">
    <property type="component" value="Chromosome"/>
</dbReference>
<protein>
    <recommendedName>
        <fullName evidence="4">Surface layer protein A domain-containing protein</fullName>
    </recommendedName>
</protein>
<dbReference type="KEGG" id="xak:KIMC2_19840"/>
<feature type="compositionally biased region" description="Low complexity" evidence="1">
    <location>
        <begin position="78"/>
        <end position="117"/>
    </location>
</feature>
<evidence type="ECO:0000313" key="3">
    <source>
        <dbReference type="Proteomes" id="UP001321804"/>
    </source>
</evidence>
<dbReference type="EMBL" id="AP026801">
    <property type="protein sequence ID" value="BDR57422.1"/>
    <property type="molecule type" value="Genomic_DNA"/>
</dbReference>
<dbReference type="AlphaFoldDB" id="A0AAU9D9E5"/>
<name>A0AAU9D9E5_9LACO</name>
<sequence length="188" mass="20863">MSGYLKTFIDHLQINNDLANRDLYMIVQSSDSDQTLAINSVYGTMNRVAIRFNMNFVGIGQTTEQINQLHNKMIGNAPSNPTTPTTPTTPTNPTTPSEPTTPSNPTTPSVPSTPSTPDSWTITDKKGVGRVYYTPGYGINVWTNPDGSTFTKRINHGTSWKYFKIAKKANKTMYNLSGNQWVDGAYFR</sequence>
<accession>A0AAU9D9E5</accession>
<reference evidence="2 3" key="1">
    <citation type="journal article" date="2023" name="Microbiol. Spectr.">
        <title>Symbiosis of Carpenter Bees with Uncharacterized Lactic Acid Bacteria Showing NAD Auxotrophy.</title>
        <authorList>
            <person name="Kawasaki S."/>
            <person name="Ozawa K."/>
            <person name="Mori T."/>
            <person name="Yamamoto A."/>
            <person name="Ito M."/>
            <person name="Ohkuma M."/>
            <person name="Sakamoto M."/>
            <person name="Matsutani M."/>
        </authorList>
    </citation>
    <scope>NUCLEOTIDE SEQUENCE [LARGE SCALE GENOMIC DNA]</scope>
    <source>
        <strain evidence="2 3">KimC2</strain>
    </source>
</reference>
<feature type="region of interest" description="Disordered" evidence="1">
    <location>
        <begin position="73"/>
        <end position="122"/>
    </location>
</feature>
<evidence type="ECO:0000256" key="1">
    <source>
        <dbReference type="SAM" id="MobiDB-lite"/>
    </source>
</evidence>
<evidence type="ECO:0000313" key="2">
    <source>
        <dbReference type="EMBL" id="BDR57422.1"/>
    </source>
</evidence>
<gene>
    <name evidence="2" type="ORF">KIMC2_19840</name>
</gene>
<organism evidence="2 3">
    <name type="scientific">Xylocopilactobacillus apis</name>
    <dbReference type="NCBI Taxonomy" id="2932183"/>
    <lineage>
        <taxon>Bacteria</taxon>
        <taxon>Bacillati</taxon>
        <taxon>Bacillota</taxon>
        <taxon>Bacilli</taxon>
        <taxon>Lactobacillales</taxon>
        <taxon>Lactobacillaceae</taxon>
        <taxon>Xylocopilactobacillus</taxon>
    </lineage>
</organism>
<proteinExistence type="predicted"/>
<evidence type="ECO:0008006" key="4">
    <source>
        <dbReference type="Google" id="ProtNLM"/>
    </source>
</evidence>